<dbReference type="CDD" id="cd00038">
    <property type="entry name" value="CAP_ED"/>
    <property type="match status" value="1"/>
</dbReference>
<name>A0ABU9G218_9GAMM</name>
<dbReference type="RefSeq" id="WP_133002443.1">
    <property type="nucleotide sequence ID" value="NZ_BAAAFB010000002.1"/>
</dbReference>
<reference evidence="2 3" key="1">
    <citation type="submission" date="2024-02" db="EMBL/GenBank/DDBJ databases">
        <title>Bacteria isolated from the canopy kelp, Nereocystis luetkeana.</title>
        <authorList>
            <person name="Pfister C.A."/>
            <person name="Younker I.T."/>
            <person name="Light S.H."/>
        </authorList>
    </citation>
    <scope>NUCLEOTIDE SEQUENCE [LARGE SCALE GENOMIC DNA]</scope>
    <source>
        <strain evidence="2 3">TI.4.07</strain>
    </source>
</reference>
<evidence type="ECO:0000313" key="2">
    <source>
        <dbReference type="EMBL" id="MEL0612532.1"/>
    </source>
</evidence>
<evidence type="ECO:0000259" key="1">
    <source>
        <dbReference type="PROSITE" id="PS50042"/>
    </source>
</evidence>
<proteinExistence type="predicted"/>
<accession>A0ABU9G218</accession>
<dbReference type="EMBL" id="JBAKAR010000002">
    <property type="protein sequence ID" value="MEL0612532.1"/>
    <property type="molecule type" value="Genomic_DNA"/>
</dbReference>
<dbReference type="Proteomes" id="UP001379949">
    <property type="component" value="Unassembled WGS sequence"/>
</dbReference>
<dbReference type="InterPro" id="IPR018490">
    <property type="entry name" value="cNMP-bd_dom_sf"/>
</dbReference>
<sequence length="198" mass="23258">MDKVHLQNNVFSYFNRLGDEIDWKRLSTPIEVHLTAKSEYLFQQGESAERLYFLHSGLVRYVSVSGEGKEFTQTFAKGPRIIGSTRSMVTRSPVLFGIQALEDSIITSYDWGEFYQQMRRDNAFLECYSHFLEEIFILKEERENTFVKDSAERRYLDFCVAFPDLKERIPQQYIASYIGITPVALSRIRQKLKLKNRL</sequence>
<comment type="caution">
    <text evidence="2">The sequence shown here is derived from an EMBL/GenBank/DDBJ whole genome shotgun (WGS) entry which is preliminary data.</text>
</comment>
<dbReference type="InterPro" id="IPR014710">
    <property type="entry name" value="RmlC-like_jellyroll"/>
</dbReference>
<dbReference type="InterPro" id="IPR000595">
    <property type="entry name" value="cNMP-bd_dom"/>
</dbReference>
<dbReference type="Gene3D" id="2.60.120.10">
    <property type="entry name" value="Jelly Rolls"/>
    <property type="match status" value="1"/>
</dbReference>
<gene>
    <name evidence="2" type="ORF">V6242_05190</name>
</gene>
<dbReference type="Pfam" id="PF00027">
    <property type="entry name" value="cNMP_binding"/>
    <property type="match status" value="1"/>
</dbReference>
<feature type="domain" description="Cyclic nucleotide-binding" evidence="1">
    <location>
        <begin position="13"/>
        <end position="78"/>
    </location>
</feature>
<dbReference type="SUPFAM" id="SSF51206">
    <property type="entry name" value="cAMP-binding domain-like"/>
    <property type="match status" value="1"/>
</dbReference>
<dbReference type="PROSITE" id="PS50042">
    <property type="entry name" value="CNMP_BINDING_3"/>
    <property type="match status" value="1"/>
</dbReference>
<keyword evidence="3" id="KW-1185">Reference proteome</keyword>
<organism evidence="2 3">
    <name type="scientific">Marinomonas arenicola</name>
    <dbReference type="NCBI Taxonomy" id="569601"/>
    <lineage>
        <taxon>Bacteria</taxon>
        <taxon>Pseudomonadati</taxon>
        <taxon>Pseudomonadota</taxon>
        <taxon>Gammaproteobacteria</taxon>
        <taxon>Oceanospirillales</taxon>
        <taxon>Oceanospirillaceae</taxon>
        <taxon>Marinomonas</taxon>
    </lineage>
</organism>
<evidence type="ECO:0000313" key="3">
    <source>
        <dbReference type="Proteomes" id="UP001379949"/>
    </source>
</evidence>
<protein>
    <submittedName>
        <fullName evidence="2">Crp/Fnr family transcriptional regulator</fullName>
    </submittedName>
</protein>